<organism evidence="4 5">
    <name type="scientific">Sphingobacterium siyangense</name>
    <dbReference type="NCBI Taxonomy" id="459529"/>
    <lineage>
        <taxon>Bacteria</taxon>
        <taxon>Pseudomonadati</taxon>
        <taxon>Bacteroidota</taxon>
        <taxon>Sphingobacteriia</taxon>
        <taxon>Sphingobacteriales</taxon>
        <taxon>Sphingobacteriaceae</taxon>
        <taxon>Sphingobacterium</taxon>
    </lineage>
</organism>
<name>A0A420FD89_9SPHI</name>
<evidence type="ECO:0000313" key="5">
    <source>
        <dbReference type="Proteomes" id="UP000286402"/>
    </source>
</evidence>
<keyword evidence="2" id="KW-0560">Oxidoreductase</keyword>
<comment type="similarity">
    <text evidence="1 3">Belongs to the short-chain dehydrogenases/reductases (SDR) family.</text>
</comment>
<dbReference type="Proteomes" id="UP000286402">
    <property type="component" value="Unassembled WGS sequence"/>
</dbReference>
<dbReference type="InterPro" id="IPR036291">
    <property type="entry name" value="NAD(P)-bd_dom_sf"/>
</dbReference>
<sequence>MQIFKDKVILVTGANRGIGKSLVTALLNNGAGKIYASCRDLKKMPVFADDRIVPLQLDITDIKQVARIAVAASDTEILINNAGTLSPGNILQGEPSGMEKDLEVNYFGTIKMMRAFAPILMKNKPAIMINIVSIAVYSPLPSIAGYAASKAALYSATQSVRIELAKKDVTVYAVNPGAIDTDMNKGSDWDMPDPDSTAIKILESVASGKLDIIPDVMGQGMYTAWREEPMKLSKIFSDLYHVEK</sequence>
<dbReference type="EMBL" id="MCAQ01000029">
    <property type="protein sequence ID" value="RKF30963.1"/>
    <property type="molecule type" value="Genomic_DNA"/>
</dbReference>
<comment type="caution">
    <text evidence="4">The sequence shown here is derived from an EMBL/GenBank/DDBJ whole genome shotgun (WGS) entry which is preliminary data.</text>
</comment>
<dbReference type="RefSeq" id="WP_120336386.1">
    <property type="nucleotide sequence ID" value="NZ_MCAQ01000029.1"/>
</dbReference>
<dbReference type="AlphaFoldDB" id="A0A420FD89"/>
<dbReference type="PANTHER" id="PTHR44169">
    <property type="entry name" value="NADPH-DEPENDENT 1-ACYLDIHYDROXYACETONE PHOSPHATE REDUCTASE"/>
    <property type="match status" value="1"/>
</dbReference>
<proteinExistence type="inferred from homology"/>
<dbReference type="SUPFAM" id="SSF51735">
    <property type="entry name" value="NAD(P)-binding Rossmann-fold domains"/>
    <property type="match status" value="1"/>
</dbReference>
<dbReference type="PRINTS" id="PR00081">
    <property type="entry name" value="GDHRDH"/>
</dbReference>
<evidence type="ECO:0008006" key="6">
    <source>
        <dbReference type="Google" id="ProtNLM"/>
    </source>
</evidence>
<evidence type="ECO:0000256" key="1">
    <source>
        <dbReference type="ARBA" id="ARBA00006484"/>
    </source>
</evidence>
<gene>
    <name evidence="4" type="ORF">BCY89_18730</name>
</gene>
<evidence type="ECO:0000313" key="4">
    <source>
        <dbReference type="EMBL" id="RKF30963.1"/>
    </source>
</evidence>
<protein>
    <recommendedName>
        <fullName evidence="6">Short-chain dehydrogenase</fullName>
    </recommendedName>
</protein>
<dbReference type="GO" id="GO:0016491">
    <property type="term" value="F:oxidoreductase activity"/>
    <property type="evidence" value="ECO:0007669"/>
    <property type="project" value="UniProtKB-KW"/>
</dbReference>
<dbReference type="Pfam" id="PF00106">
    <property type="entry name" value="adh_short"/>
    <property type="match status" value="1"/>
</dbReference>
<evidence type="ECO:0000256" key="2">
    <source>
        <dbReference type="ARBA" id="ARBA00023002"/>
    </source>
</evidence>
<accession>A0A420FD89</accession>
<evidence type="ECO:0000256" key="3">
    <source>
        <dbReference type="RuleBase" id="RU000363"/>
    </source>
</evidence>
<dbReference type="PRINTS" id="PR00080">
    <property type="entry name" value="SDRFAMILY"/>
</dbReference>
<dbReference type="InterPro" id="IPR002347">
    <property type="entry name" value="SDR_fam"/>
</dbReference>
<keyword evidence="5" id="KW-1185">Reference proteome</keyword>
<reference evidence="4 5" key="1">
    <citation type="submission" date="2016-07" db="EMBL/GenBank/DDBJ databases">
        <title>Genome analysis of Sphingobacterium siyangense T12B17.</title>
        <authorList>
            <person name="Xu D."/>
            <person name="Su Y."/>
            <person name="Zheng S."/>
        </authorList>
    </citation>
    <scope>NUCLEOTIDE SEQUENCE [LARGE SCALE GENOMIC DNA]</scope>
    <source>
        <strain evidence="4 5">T12B17</strain>
    </source>
</reference>
<dbReference type="PANTHER" id="PTHR44169:SF6">
    <property type="entry name" value="NADPH-DEPENDENT 1-ACYLDIHYDROXYACETONE PHOSPHATE REDUCTASE"/>
    <property type="match status" value="1"/>
</dbReference>
<dbReference type="Gene3D" id="3.40.50.720">
    <property type="entry name" value="NAD(P)-binding Rossmann-like Domain"/>
    <property type="match status" value="1"/>
</dbReference>